<dbReference type="CDD" id="cd16281">
    <property type="entry name" value="metallo-hydrolase-like_MBL-fold"/>
    <property type="match status" value="1"/>
</dbReference>
<evidence type="ECO:0000256" key="2">
    <source>
        <dbReference type="ARBA" id="ARBA00022723"/>
    </source>
</evidence>
<accession>A0A0P7BF21</accession>
<evidence type="ECO:0000313" key="6">
    <source>
        <dbReference type="EMBL" id="KPM49417.1"/>
    </source>
</evidence>
<dbReference type="EMBL" id="LGTQ01000005">
    <property type="protein sequence ID" value="KPM49417.1"/>
    <property type="molecule type" value="Genomic_DNA"/>
</dbReference>
<dbReference type="AlphaFoldDB" id="A0A0P7BF21"/>
<comment type="caution">
    <text evidence="6">The sequence shown here is derived from an EMBL/GenBank/DDBJ whole genome shotgun (WGS) entry which is preliminary data.</text>
</comment>
<protein>
    <submittedName>
        <fullName evidence="6">Beta-lactamase</fullName>
    </submittedName>
</protein>
<dbReference type="Gene3D" id="3.60.15.10">
    <property type="entry name" value="Ribonuclease Z/Hydroxyacylglutathione hydrolase-like"/>
    <property type="match status" value="1"/>
</dbReference>
<dbReference type="SMART" id="SM00849">
    <property type="entry name" value="Lactamase_B"/>
    <property type="match status" value="1"/>
</dbReference>
<feature type="domain" description="Metallo-beta-lactamase" evidence="5">
    <location>
        <begin position="42"/>
        <end position="253"/>
    </location>
</feature>
<evidence type="ECO:0000259" key="5">
    <source>
        <dbReference type="SMART" id="SM00849"/>
    </source>
</evidence>
<organism evidence="6 7">
    <name type="scientific">Jiulongibacter sediminis</name>
    <dbReference type="NCBI Taxonomy" id="1605367"/>
    <lineage>
        <taxon>Bacteria</taxon>
        <taxon>Pseudomonadati</taxon>
        <taxon>Bacteroidota</taxon>
        <taxon>Cytophagia</taxon>
        <taxon>Cytophagales</taxon>
        <taxon>Leadbetterellaceae</taxon>
        <taxon>Jiulongibacter</taxon>
    </lineage>
</organism>
<dbReference type="GO" id="GO:0016787">
    <property type="term" value="F:hydrolase activity"/>
    <property type="evidence" value="ECO:0007669"/>
    <property type="project" value="UniProtKB-KW"/>
</dbReference>
<dbReference type="RefSeq" id="WP_055143608.1">
    <property type="nucleotide sequence ID" value="NZ_JXSZ01000005.1"/>
</dbReference>
<dbReference type="InterPro" id="IPR036866">
    <property type="entry name" value="RibonucZ/Hydroxyglut_hydro"/>
</dbReference>
<comment type="similarity">
    <text evidence="1">Belongs to the metallo-beta-lactamase superfamily.</text>
</comment>
<sequence>MNLHVIDAGNFKLDGGAMFGVVPKTLWSKKIPADDLNLCSWKMRCLLIEDGNRLTLIDTGMGNKQSEKWLGYYFRHGEGDLIPSIREKGFHENQITDVILSHLHFDHAGGAVQWIDHKDILELTFPNARYWTHSDHWKWATNPNDREAATFLKENIMPLKEHGALYFTDANQNDLPPNIEFLMADGHTEKMLMPLINTGNQKVLFIADTIPSHAHIHIPWVMGYDVRPLETMKEKKLILDRCVQEKWLLYFDHDPFYEVCQIEETEKGYRPLNEGTLHQHLIQ</sequence>
<dbReference type="OrthoDB" id="9802897at2"/>
<dbReference type="PATRIC" id="fig|1605367.3.peg.1747"/>
<dbReference type="GO" id="GO:0046872">
    <property type="term" value="F:metal ion binding"/>
    <property type="evidence" value="ECO:0007669"/>
    <property type="project" value="UniProtKB-KW"/>
</dbReference>
<evidence type="ECO:0000313" key="7">
    <source>
        <dbReference type="Proteomes" id="UP000050454"/>
    </source>
</evidence>
<keyword evidence="3" id="KW-0378">Hydrolase</keyword>
<evidence type="ECO:0000256" key="4">
    <source>
        <dbReference type="ARBA" id="ARBA00022833"/>
    </source>
</evidence>
<name>A0A0P7BF21_9BACT</name>
<gene>
    <name evidence="6" type="ORF">AFM12_02025</name>
</gene>
<keyword evidence="4" id="KW-0862">Zinc</keyword>
<evidence type="ECO:0000256" key="3">
    <source>
        <dbReference type="ARBA" id="ARBA00022801"/>
    </source>
</evidence>
<dbReference type="STRING" id="1605367.AFM12_02025"/>
<dbReference type="InterPro" id="IPR051013">
    <property type="entry name" value="MBL_superfamily_lactonases"/>
</dbReference>
<dbReference type="Proteomes" id="UP000050454">
    <property type="component" value="Unassembled WGS sequence"/>
</dbReference>
<reference evidence="6 7" key="1">
    <citation type="submission" date="2015-07" db="EMBL/GenBank/DDBJ databases">
        <title>The draft genome sequence of Leadbetterella sp. JN14-9.</title>
        <authorList>
            <person name="Liu Y."/>
            <person name="Du J."/>
            <person name="Shao Z."/>
        </authorList>
    </citation>
    <scope>NUCLEOTIDE SEQUENCE [LARGE SCALE GENOMIC DNA]</scope>
    <source>
        <strain evidence="6 7">JN14-9</strain>
    </source>
</reference>
<keyword evidence="7" id="KW-1185">Reference proteome</keyword>
<proteinExistence type="inferred from homology"/>
<evidence type="ECO:0000256" key="1">
    <source>
        <dbReference type="ARBA" id="ARBA00007749"/>
    </source>
</evidence>
<dbReference type="Pfam" id="PF00753">
    <property type="entry name" value="Lactamase_B"/>
    <property type="match status" value="1"/>
</dbReference>
<dbReference type="InterPro" id="IPR001279">
    <property type="entry name" value="Metallo-B-lactamas"/>
</dbReference>
<dbReference type="SUPFAM" id="SSF56281">
    <property type="entry name" value="Metallo-hydrolase/oxidoreductase"/>
    <property type="match status" value="1"/>
</dbReference>
<keyword evidence="2" id="KW-0479">Metal-binding</keyword>
<dbReference type="PANTHER" id="PTHR42978">
    <property type="entry name" value="QUORUM-QUENCHING LACTONASE YTNP-RELATED-RELATED"/>
    <property type="match status" value="1"/>
</dbReference>
<dbReference type="PANTHER" id="PTHR42978:SF6">
    <property type="entry name" value="QUORUM-QUENCHING LACTONASE YTNP-RELATED"/>
    <property type="match status" value="1"/>
</dbReference>